<keyword evidence="4" id="KW-1185">Reference proteome</keyword>
<keyword evidence="3" id="KW-0808">Transferase</keyword>
<dbReference type="InterPro" id="IPR027266">
    <property type="entry name" value="TrmE/GcvT-like"/>
</dbReference>
<keyword evidence="3" id="KW-0489">Methyltransferase</keyword>
<dbReference type="GO" id="GO:0016226">
    <property type="term" value="P:iron-sulfur cluster assembly"/>
    <property type="evidence" value="ECO:0007669"/>
    <property type="project" value="TreeGrafter"/>
</dbReference>
<dbReference type="AlphaFoldDB" id="A0A7D7PRJ9"/>
<dbReference type="GO" id="GO:0008168">
    <property type="term" value="F:methyltransferase activity"/>
    <property type="evidence" value="ECO:0007669"/>
    <property type="project" value="UniProtKB-KW"/>
</dbReference>
<reference evidence="3 4" key="2">
    <citation type="submission" date="2020-07" db="EMBL/GenBank/DDBJ databases">
        <title>Genome of starter culture bacteria Kocuria salsicia reveals its technological properties and safety for usage in meat industry.</title>
        <authorList>
            <person name="Michael M."/>
            <person name="Konstantin K."/>
            <person name="Evgenii K."/>
            <person name="Galina S."/>
            <person name="Oksana K."/>
            <person name="Andrei L."/>
        </authorList>
    </citation>
    <scope>NUCLEOTIDE SEQUENCE [LARGE SCALE GENOMIC DNA]</scope>
    <source>
        <strain evidence="3 4">80</strain>
    </source>
</reference>
<dbReference type="Gene3D" id="3.30.1360.120">
    <property type="entry name" value="Probable tRNA modification gtpase trme, domain 1"/>
    <property type="match status" value="1"/>
</dbReference>
<dbReference type="InterPro" id="IPR017703">
    <property type="entry name" value="YgfZ/GCV_T_CS"/>
</dbReference>
<reference evidence="4" key="1">
    <citation type="submission" date="2017-08" db="EMBL/GenBank/DDBJ databases">
        <title>Draft Genome Sequence of Kocuria varians 80.</title>
        <authorList>
            <person name="Minaev M."/>
            <person name="Kurbakov K.A."/>
            <person name="Solodovnikova G.I."/>
            <person name="Kuznetsova O.A."/>
            <person name="Lisitsyn A.B."/>
        </authorList>
    </citation>
    <scope>NUCLEOTIDE SEQUENCE [LARGE SCALE GENOMIC DNA]</scope>
    <source>
        <strain evidence="4">80</strain>
    </source>
</reference>
<dbReference type="PANTHER" id="PTHR22602:SF0">
    <property type="entry name" value="TRANSFERASE CAF17, MITOCHONDRIAL-RELATED"/>
    <property type="match status" value="1"/>
</dbReference>
<evidence type="ECO:0000256" key="2">
    <source>
        <dbReference type="SAM" id="MobiDB-lite"/>
    </source>
</evidence>
<dbReference type="KEGG" id="kvr:CIB50_0000113"/>
<gene>
    <name evidence="3" type="primary">gcvT_2</name>
    <name evidence="3" type="ORF">CIB50_0000113</name>
</gene>
<dbReference type="PANTHER" id="PTHR22602">
    <property type="entry name" value="TRANSFERASE CAF17, MITOCHONDRIAL-RELATED"/>
    <property type="match status" value="1"/>
</dbReference>
<evidence type="ECO:0000313" key="3">
    <source>
        <dbReference type="EMBL" id="QMS55432.1"/>
    </source>
</evidence>
<dbReference type="EC" id="2.1.2.10" evidence="3"/>
<sequence>MTDAAPSYTSALLQHHGAVGAGGLDAGVAAHYGDPVREQRALASGRAVVDESQRGVVTVSGPDRLSWLTTLSSQVLTGLQPGQSTETLFLSVQGRVEFAPHVLDDGETTWLIAEADEAPGLAGWLDSMRFALRVTVTDVSADWAVLAATRDLGEQLATALGDVDGAAPAVLVWHDPWPGVAPGGHPYADTEAHPGEDRSWYEHLVPMSALQRVVAALGEAGIDLAGSWAAEALRIEAWRPRWGSETDEKSIPHELDWMRTAVHLSKGCYKGQETVARVHNLGHPPRRLTLLDLDGSQHTLPEAGATVETGGKVVGRVTAAQLHHEAGPIALAVLKRSVDPAAVLTVRDVVAPATDGAEGSEAEPADLSGAAATQEPTAAGAAREEWAASQTVIVPPDAGSVVGRAQGLMRGPRGGGMRI</sequence>
<dbReference type="RefSeq" id="WP_094394966.1">
    <property type="nucleotide sequence ID" value="NZ_CP059343.1"/>
</dbReference>
<organism evidence="3 4">
    <name type="scientific">Kocuria varians</name>
    <name type="common">Micrococcus varians</name>
    <dbReference type="NCBI Taxonomy" id="1272"/>
    <lineage>
        <taxon>Bacteria</taxon>
        <taxon>Bacillati</taxon>
        <taxon>Actinomycetota</taxon>
        <taxon>Actinomycetes</taxon>
        <taxon>Micrococcales</taxon>
        <taxon>Micrococcaceae</taxon>
        <taxon>Kocuria</taxon>
    </lineage>
</organism>
<dbReference type="GO" id="GO:0032259">
    <property type="term" value="P:methylation"/>
    <property type="evidence" value="ECO:0007669"/>
    <property type="project" value="UniProtKB-KW"/>
</dbReference>
<dbReference type="GO" id="GO:0004047">
    <property type="term" value="F:aminomethyltransferase activity"/>
    <property type="evidence" value="ECO:0007669"/>
    <property type="project" value="UniProtKB-EC"/>
</dbReference>
<dbReference type="NCBIfam" id="TIGR03317">
    <property type="entry name" value="ygfZ_signature"/>
    <property type="match status" value="1"/>
</dbReference>
<accession>A0A7D7PRJ9</accession>
<proteinExistence type="predicted"/>
<evidence type="ECO:0000313" key="4">
    <source>
        <dbReference type="Proteomes" id="UP000216825"/>
    </source>
</evidence>
<evidence type="ECO:0000256" key="1">
    <source>
        <dbReference type="ARBA" id="ARBA00022946"/>
    </source>
</evidence>
<name>A0A7D7PRJ9_KOCVA</name>
<protein>
    <submittedName>
        <fullName evidence="3">Aminomethyltransferase</fullName>
        <ecNumber evidence="3">2.1.2.10</ecNumber>
    </submittedName>
</protein>
<dbReference type="InterPro" id="IPR045179">
    <property type="entry name" value="YgfZ/GcvT"/>
</dbReference>
<feature type="compositionally biased region" description="Low complexity" evidence="2">
    <location>
        <begin position="369"/>
        <end position="381"/>
    </location>
</feature>
<dbReference type="EMBL" id="CP059343">
    <property type="protein sequence ID" value="QMS55432.1"/>
    <property type="molecule type" value="Genomic_DNA"/>
</dbReference>
<dbReference type="Proteomes" id="UP000216825">
    <property type="component" value="Chromosome"/>
</dbReference>
<keyword evidence="1" id="KW-0809">Transit peptide</keyword>
<dbReference type="SUPFAM" id="SSF103025">
    <property type="entry name" value="Folate-binding domain"/>
    <property type="match status" value="1"/>
</dbReference>
<feature type="region of interest" description="Disordered" evidence="2">
    <location>
        <begin position="355"/>
        <end position="383"/>
    </location>
</feature>